<dbReference type="Pfam" id="PF14518">
    <property type="entry name" value="Haem_oxygenas_2"/>
    <property type="match status" value="1"/>
</dbReference>
<proteinExistence type="predicted"/>
<dbReference type="Proteomes" id="UP000704762">
    <property type="component" value="Unassembled WGS sequence"/>
</dbReference>
<evidence type="ECO:0008006" key="4">
    <source>
        <dbReference type="Google" id="ProtNLM"/>
    </source>
</evidence>
<dbReference type="EMBL" id="JAFBCF010000001">
    <property type="protein sequence ID" value="MBM7797690.1"/>
    <property type="molecule type" value="Genomic_DNA"/>
</dbReference>
<dbReference type="Gene3D" id="1.20.910.10">
    <property type="entry name" value="Heme oxygenase-like"/>
    <property type="match status" value="1"/>
</dbReference>
<comment type="caution">
    <text evidence="2">The sequence shown here is derived from an EMBL/GenBank/DDBJ whole genome shotgun (WGS) entry which is preliminary data.</text>
</comment>
<dbReference type="SMART" id="SM01236">
    <property type="entry name" value="Haem_oxygenase_2"/>
    <property type="match status" value="1"/>
</dbReference>
<sequence>MLLPQPRGPLSAATFDRLRGGAGSVAALDVTTNAEQPDATDLDATNTVEDEDLQLTLWCLYELHYRGFDDVDSGLEWAPDLLELRRRIEIPFERDLRGMAEEHLTTVASQTDDLAERLFGLAAALDGPPLSEHVQRRATRDQIRELLMLRSIYQLKEADPHSWAIPRLTGAAKAGLVELQYDEYGDGRADRMHQDLFAAALRGAGLDDGYGAYVDRVPAATLATSNAMSLFGLHRRLRGAAMGHLAAFEASSSVPCRRYAAGIRRVDLPEEVARYFDEHVEADAVHEQLAARGICTALVAEEPELEADVLLGAVTCLLLDALTGERLLTAWQHDQHLIQPPPEPVSTAAGACAPACPEPELQGTP</sequence>
<gene>
    <name evidence="2" type="ORF">JOE57_000611</name>
</gene>
<dbReference type="SUPFAM" id="SSF48613">
    <property type="entry name" value="Heme oxygenase-like"/>
    <property type="match status" value="1"/>
</dbReference>
<dbReference type="InterPro" id="IPR016084">
    <property type="entry name" value="Haem_Oase-like_multi-hlx"/>
</dbReference>
<protein>
    <recommendedName>
        <fullName evidence="4">Iron-containing redox enzyme</fullName>
    </recommendedName>
</protein>
<organism evidence="2 3">
    <name type="scientific">Microlunatus panaciterrae</name>
    <dbReference type="NCBI Taxonomy" id="400768"/>
    <lineage>
        <taxon>Bacteria</taxon>
        <taxon>Bacillati</taxon>
        <taxon>Actinomycetota</taxon>
        <taxon>Actinomycetes</taxon>
        <taxon>Propionibacteriales</taxon>
        <taxon>Propionibacteriaceae</taxon>
        <taxon>Microlunatus</taxon>
    </lineage>
</organism>
<feature type="compositionally biased region" description="Low complexity" evidence="1">
    <location>
        <begin position="348"/>
        <end position="365"/>
    </location>
</feature>
<name>A0ABS2RFB8_9ACTN</name>
<evidence type="ECO:0000256" key="1">
    <source>
        <dbReference type="SAM" id="MobiDB-lite"/>
    </source>
</evidence>
<evidence type="ECO:0000313" key="2">
    <source>
        <dbReference type="EMBL" id="MBM7797690.1"/>
    </source>
</evidence>
<feature type="region of interest" description="Disordered" evidence="1">
    <location>
        <begin position="342"/>
        <end position="365"/>
    </location>
</feature>
<keyword evidence="3" id="KW-1185">Reference proteome</keyword>
<reference evidence="2 3" key="1">
    <citation type="submission" date="2021-01" db="EMBL/GenBank/DDBJ databases">
        <title>Sequencing the genomes of 1000 actinobacteria strains.</title>
        <authorList>
            <person name="Klenk H.-P."/>
        </authorList>
    </citation>
    <scope>NUCLEOTIDE SEQUENCE [LARGE SCALE GENOMIC DNA]</scope>
    <source>
        <strain evidence="2 3">DSM 18662</strain>
    </source>
</reference>
<dbReference type="RefSeq" id="WP_204916336.1">
    <property type="nucleotide sequence ID" value="NZ_BAAAQP010000011.1"/>
</dbReference>
<evidence type="ECO:0000313" key="3">
    <source>
        <dbReference type="Proteomes" id="UP000704762"/>
    </source>
</evidence>
<accession>A0ABS2RFB8</accession>